<feature type="transmembrane region" description="Helical" evidence="1">
    <location>
        <begin position="12"/>
        <end position="33"/>
    </location>
</feature>
<feature type="transmembrane region" description="Helical" evidence="1">
    <location>
        <begin position="107"/>
        <end position="126"/>
    </location>
</feature>
<keyword evidence="1" id="KW-1133">Transmembrane helix</keyword>
<gene>
    <name evidence="2" type="ORF">EDC38_2897</name>
</gene>
<sequence>MLGKYEVRDVLSTLWIFVTVNYIFCDIFTLHYAPALKMFIEGKAGDIVISQQFLLIFAFILEMAMLMIVLARYLPYRINRYLNIAIGAFMSFQQSATLMLGDNSMHYIFFSVIEIVTTLSIVWLALKWKGDKESLSS</sequence>
<accession>A0A3N1NRY9</accession>
<dbReference type="AlphaFoldDB" id="A0A3N1NRY9"/>
<keyword evidence="1" id="KW-0812">Transmembrane</keyword>
<protein>
    <recommendedName>
        <fullName evidence="4">DoxX-like protein</fullName>
    </recommendedName>
</protein>
<dbReference type="EMBL" id="RJUK01000002">
    <property type="protein sequence ID" value="ROQ18669.1"/>
    <property type="molecule type" value="Genomic_DNA"/>
</dbReference>
<feature type="transmembrane region" description="Helical" evidence="1">
    <location>
        <begin position="53"/>
        <end position="74"/>
    </location>
</feature>
<dbReference type="Pfam" id="PF19851">
    <property type="entry name" value="DUF6326"/>
    <property type="match status" value="1"/>
</dbReference>
<evidence type="ECO:0000256" key="1">
    <source>
        <dbReference type="SAM" id="Phobius"/>
    </source>
</evidence>
<dbReference type="InterPro" id="IPR046289">
    <property type="entry name" value="DUF6326"/>
</dbReference>
<feature type="transmembrane region" description="Helical" evidence="1">
    <location>
        <begin position="81"/>
        <end position="101"/>
    </location>
</feature>
<evidence type="ECO:0008006" key="4">
    <source>
        <dbReference type="Google" id="ProtNLM"/>
    </source>
</evidence>
<reference evidence="2 3" key="1">
    <citation type="submission" date="2018-11" db="EMBL/GenBank/DDBJ databases">
        <title>Genomic Encyclopedia of Type Strains, Phase IV (KMG-IV): sequencing the most valuable type-strain genomes for metagenomic binning, comparative biology and taxonomic classification.</title>
        <authorList>
            <person name="Goeker M."/>
        </authorList>
    </citation>
    <scope>NUCLEOTIDE SEQUENCE [LARGE SCALE GENOMIC DNA]</scope>
    <source>
        <strain evidence="2 3">DSM 16974</strain>
    </source>
</reference>
<keyword evidence="1" id="KW-0472">Membrane</keyword>
<proteinExistence type="predicted"/>
<evidence type="ECO:0000313" key="2">
    <source>
        <dbReference type="EMBL" id="ROQ18669.1"/>
    </source>
</evidence>
<keyword evidence="3" id="KW-1185">Reference proteome</keyword>
<dbReference type="OrthoDB" id="1551186at2"/>
<comment type="caution">
    <text evidence="2">The sequence shown here is derived from an EMBL/GenBank/DDBJ whole genome shotgun (WGS) entry which is preliminary data.</text>
</comment>
<evidence type="ECO:0000313" key="3">
    <source>
        <dbReference type="Proteomes" id="UP000273643"/>
    </source>
</evidence>
<name>A0A3N1NRY9_9GAMM</name>
<dbReference type="Proteomes" id="UP000273643">
    <property type="component" value="Unassembled WGS sequence"/>
</dbReference>
<organism evidence="2 3">
    <name type="scientific">Marinimicrobium koreense</name>
    <dbReference type="NCBI Taxonomy" id="306545"/>
    <lineage>
        <taxon>Bacteria</taxon>
        <taxon>Pseudomonadati</taxon>
        <taxon>Pseudomonadota</taxon>
        <taxon>Gammaproteobacteria</taxon>
        <taxon>Cellvibrionales</taxon>
        <taxon>Cellvibrionaceae</taxon>
        <taxon>Marinimicrobium</taxon>
    </lineage>
</organism>
<dbReference type="RefSeq" id="WP_123639248.1">
    <property type="nucleotide sequence ID" value="NZ_RJUK01000002.1"/>
</dbReference>